<organism evidence="1 2">
    <name type="scientific">Brachionus plicatilis</name>
    <name type="common">Marine rotifer</name>
    <name type="synonym">Brachionus muelleri</name>
    <dbReference type="NCBI Taxonomy" id="10195"/>
    <lineage>
        <taxon>Eukaryota</taxon>
        <taxon>Metazoa</taxon>
        <taxon>Spiralia</taxon>
        <taxon>Gnathifera</taxon>
        <taxon>Rotifera</taxon>
        <taxon>Eurotatoria</taxon>
        <taxon>Monogononta</taxon>
        <taxon>Pseudotrocha</taxon>
        <taxon>Ploima</taxon>
        <taxon>Brachionidae</taxon>
        <taxon>Brachionus</taxon>
    </lineage>
</organism>
<sequence length="85" mass="9727">MHSHIEKMWKIFLLLKESIVSTILWHTVLITIWDYSKLKTLKGDVDKKKIDLKIGSTTNNKSLVIAGISIPVSVMSKHHVFNDVI</sequence>
<evidence type="ECO:0000313" key="2">
    <source>
        <dbReference type="Proteomes" id="UP000276133"/>
    </source>
</evidence>
<dbReference type="Proteomes" id="UP000276133">
    <property type="component" value="Unassembled WGS sequence"/>
</dbReference>
<dbReference type="AlphaFoldDB" id="A0A3M7PLK9"/>
<accession>A0A3M7PLK9</accession>
<dbReference type="EMBL" id="REGN01009968">
    <property type="protein sequence ID" value="RMZ99996.1"/>
    <property type="molecule type" value="Genomic_DNA"/>
</dbReference>
<protein>
    <submittedName>
        <fullName evidence="1">Uncharacterized protein</fullName>
    </submittedName>
</protein>
<gene>
    <name evidence="1" type="ORF">BpHYR1_041238</name>
</gene>
<keyword evidence="2" id="KW-1185">Reference proteome</keyword>
<evidence type="ECO:0000313" key="1">
    <source>
        <dbReference type="EMBL" id="RMZ99996.1"/>
    </source>
</evidence>
<name>A0A3M7PLK9_BRAPC</name>
<comment type="caution">
    <text evidence="1">The sequence shown here is derived from an EMBL/GenBank/DDBJ whole genome shotgun (WGS) entry which is preliminary data.</text>
</comment>
<proteinExistence type="predicted"/>
<reference evidence="1 2" key="1">
    <citation type="journal article" date="2018" name="Sci. Rep.">
        <title>Genomic signatures of local adaptation to the degree of environmental predictability in rotifers.</title>
        <authorList>
            <person name="Franch-Gras L."/>
            <person name="Hahn C."/>
            <person name="Garcia-Roger E.M."/>
            <person name="Carmona M.J."/>
            <person name="Serra M."/>
            <person name="Gomez A."/>
        </authorList>
    </citation>
    <scope>NUCLEOTIDE SEQUENCE [LARGE SCALE GENOMIC DNA]</scope>
    <source>
        <strain evidence="1">HYR1</strain>
    </source>
</reference>